<dbReference type="Proteomes" id="UP000276603">
    <property type="component" value="Unassembled WGS sequence"/>
</dbReference>
<dbReference type="SMART" id="SM00448">
    <property type="entry name" value="REC"/>
    <property type="match status" value="1"/>
</dbReference>
<organism evidence="4 5">
    <name type="scientific">Ulvibacterium marinum</name>
    <dbReference type="NCBI Taxonomy" id="2419782"/>
    <lineage>
        <taxon>Bacteria</taxon>
        <taxon>Pseudomonadati</taxon>
        <taxon>Bacteroidota</taxon>
        <taxon>Flavobacteriia</taxon>
        <taxon>Flavobacteriales</taxon>
        <taxon>Flavobacteriaceae</taxon>
        <taxon>Ulvibacterium</taxon>
    </lineage>
</organism>
<dbReference type="SUPFAM" id="SSF52172">
    <property type="entry name" value="CheY-like"/>
    <property type="match status" value="1"/>
</dbReference>
<evidence type="ECO:0000313" key="4">
    <source>
        <dbReference type="EMBL" id="RKN79559.1"/>
    </source>
</evidence>
<keyword evidence="1" id="KW-0597">Phosphoprotein</keyword>
<keyword evidence="4" id="KW-0238">DNA-binding</keyword>
<dbReference type="InterPro" id="IPR007492">
    <property type="entry name" value="LytTR_DNA-bd_dom"/>
</dbReference>
<feature type="domain" description="Response regulatory" evidence="2">
    <location>
        <begin position="4"/>
        <end position="116"/>
    </location>
</feature>
<name>A0A3B0C6D5_9FLAO</name>
<dbReference type="AlphaFoldDB" id="A0A3B0C6D5"/>
<dbReference type="Gene3D" id="3.40.50.2300">
    <property type="match status" value="1"/>
</dbReference>
<dbReference type="RefSeq" id="WP_120712372.1">
    <property type="nucleotide sequence ID" value="NZ_RBCJ01000003.1"/>
</dbReference>
<dbReference type="EMBL" id="RBCJ01000003">
    <property type="protein sequence ID" value="RKN79559.1"/>
    <property type="molecule type" value="Genomic_DNA"/>
</dbReference>
<dbReference type="PROSITE" id="PS50930">
    <property type="entry name" value="HTH_LYTTR"/>
    <property type="match status" value="1"/>
</dbReference>
<evidence type="ECO:0000256" key="1">
    <source>
        <dbReference type="PROSITE-ProRule" id="PRU00169"/>
    </source>
</evidence>
<reference evidence="4 5" key="1">
    <citation type="submission" date="2018-10" db="EMBL/GenBank/DDBJ databases">
        <title>Ulvibacterium marinum gen. nov., sp. nov., a novel marine bacterium of the family Flavobacteriaceae, isolated from a culture of the green alga Ulva prolifera.</title>
        <authorList>
            <person name="Zhang Z."/>
        </authorList>
    </citation>
    <scope>NUCLEOTIDE SEQUENCE [LARGE SCALE GENOMIC DNA]</scope>
    <source>
        <strain evidence="4 5">CCMM003</strain>
    </source>
</reference>
<dbReference type="PANTHER" id="PTHR37299">
    <property type="entry name" value="TRANSCRIPTIONAL REGULATOR-RELATED"/>
    <property type="match status" value="1"/>
</dbReference>
<dbReference type="InterPro" id="IPR001789">
    <property type="entry name" value="Sig_transdc_resp-reg_receiver"/>
</dbReference>
<proteinExistence type="predicted"/>
<dbReference type="InterPro" id="IPR046947">
    <property type="entry name" value="LytR-like"/>
</dbReference>
<accession>A0A3B0C6D5</accession>
<protein>
    <submittedName>
        <fullName evidence="4">DNA-binding response regulator</fullName>
    </submittedName>
</protein>
<feature type="modified residue" description="4-aspartylphosphate" evidence="1">
    <location>
        <position position="56"/>
    </location>
</feature>
<dbReference type="OrthoDB" id="2168082at2"/>
<comment type="caution">
    <text evidence="4">The sequence shown here is derived from an EMBL/GenBank/DDBJ whole genome shotgun (WGS) entry which is preliminary data.</text>
</comment>
<evidence type="ECO:0000259" key="2">
    <source>
        <dbReference type="PROSITE" id="PS50110"/>
    </source>
</evidence>
<dbReference type="Pfam" id="PF04397">
    <property type="entry name" value="LytTR"/>
    <property type="match status" value="1"/>
</dbReference>
<dbReference type="GO" id="GO:0003677">
    <property type="term" value="F:DNA binding"/>
    <property type="evidence" value="ECO:0007669"/>
    <property type="project" value="UniProtKB-KW"/>
</dbReference>
<dbReference type="PANTHER" id="PTHR37299:SF1">
    <property type="entry name" value="STAGE 0 SPORULATION PROTEIN A HOMOLOG"/>
    <property type="match status" value="1"/>
</dbReference>
<dbReference type="Gene3D" id="2.40.50.1020">
    <property type="entry name" value="LytTr DNA-binding domain"/>
    <property type="match status" value="1"/>
</dbReference>
<keyword evidence="5" id="KW-1185">Reference proteome</keyword>
<sequence>MSFTCIIIEDQLQAQKVLERHISNVSHLSLLGVFNNALDVVHFLKSNTQVDIVFLDINLPKLNGIDFLRTFRPKTSVIITSAYSEYAIEGFDLDVIDYLIKPISFNRFFKAISKVIYKESAITDNLESKQFLFVKDGHNIMKVVLRNIVLIKSDSDFTTLILQEKKLLLSYSLKFWQQVLPKNDFFRCHKSYIINLRMIDKIVGNTIYINEKRIPIGRTSKEALIKKINLI</sequence>
<evidence type="ECO:0000259" key="3">
    <source>
        <dbReference type="PROSITE" id="PS50930"/>
    </source>
</evidence>
<dbReference type="PROSITE" id="PS50110">
    <property type="entry name" value="RESPONSE_REGULATORY"/>
    <property type="match status" value="1"/>
</dbReference>
<dbReference type="Pfam" id="PF00072">
    <property type="entry name" value="Response_reg"/>
    <property type="match status" value="1"/>
</dbReference>
<evidence type="ECO:0000313" key="5">
    <source>
        <dbReference type="Proteomes" id="UP000276603"/>
    </source>
</evidence>
<dbReference type="SMART" id="SM00850">
    <property type="entry name" value="LytTR"/>
    <property type="match status" value="1"/>
</dbReference>
<gene>
    <name evidence="4" type="ORF">D7Z94_14745</name>
</gene>
<feature type="domain" description="HTH LytTR-type" evidence="3">
    <location>
        <begin position="132"/>
        <end position="230"/>
    </location>
</feature>
<dbReference type="InterPro" id="IPR011006">
    <property type="entry name" value="CheY-like_superfamily"/>
</dbReference>
<dbReference type="GO" id="GO:0000156">
    <property type="term" value="F:phosphorelay response regulator activity"/>
    <property type="evidence" value="ECO:0007669"/>
    <property type="project" value="InterPro"/>
</dbReference>